<organism evidence="1 2">
    <name type="scientific">Engystomops pustulosus</name>
    <name type="common">Tungara frog</name>
    <name type="synonym">Physalaemus pustulosus</name>
    <dbReference type="NCBI Taxonomy" id="76066"/>
    <lineage>
        <taxon>Eukaryota</taxon>
        <taxon>Metazoa</taxon>
        <taxon>Chordata</taxon>
        <taxon>Craniata</taxon>
        <taxon>Vertebrata</taxon>
        <taxon>Euteleostomi</taxon>
        <taxon>Amphibia</taxon>
        <taxon>Batrachia</taxon>
        <taxon>Anura</taxon>
        <taxon>Neobatrachia</taxon>
        <taxon>Hyloidea</taxon>
        <taxon>Leptodactylidae</taxon>
        <taxon>Leiuperinae</taxon>
        <taxon>Engystomops</taxon>
    </lineage>
</organism>
<sequence length="86" mass="9893">MEDNPTGCKHPLRVVTQSSLVRIVFRKVISLYRRPCVSIIPCHISCTSEYITSRVDVPRMCLSQQSVIKYIVISALHTDFYRCYGI</sequence>
<name>A0AAV7BR13_ENGPU</name>
<keyword evidence="2" id="KW-1185">Reference proteome</keyword>
<accession>A0AAV7BR13</accession>
<evidence type="ECO:0000313" key="2">
    <source>
        <dbReference type="Proteomes" id="UP000824782"/>
    </source>
</evidence>
<dbReference type="Proteomes" id="UP000824782">
    <property type="component" value="Unassembled WGS sequence"/>
</dbReference>
<dbReference type="EMBL" id="WNYA01000004">
    <property type="protein sequence ID" value="KAG8574817.1"/>
    <property type="molecule type" value="Genomic_DNA"/>
</dbReference>
<comment type="caution">
    <text evidence="1">The sequence shown here is derived from an EMBL/GenBank/DDBJ whole genome shotgun (WGS) entry which is preliminary data.</text>
</comment>
<dbReference type="AlphaFoldDB" id="A0AAV7BR13"/>
<gene>
    <name evidence="1" type="ORF">GDO81_009348</name>
</gene>
<proteinExistence type="predicted"/>
<protein>
    <submittedName>
        <fullName evidence="1">Uncharacterized protein</fullName>
    </submittedName>
</protein>
<evidence type="ECO:0000313" key="1">
    <source>
        <dbReference type="EMBL" id="KAG8574817.1"/>
    </source>
</evidence>
<reference evidence="1" key="1">
    <citation type="thesis" date="2020" institute="ProQuest LLC" country="789 East Eisenhower Parkway, Ann Arbor, MI, USA">
        <title>Comparative Genomics and Chromosome Evolution.</title>
        <authorList>
            <person name="Mudd A.B."/>
        </authorList>
    </citation>
    <scope>NUCLEOTIDE SEQUENCE</scope>
    <source>
        <strain evidence="1">237g6f4</strain>
        <tissue evidence="1">Blood</tissue>
    </source>
</reference>